<evidence type="ECO:0000313" key="2">
    <source>
        <dbReference type="EMBL" id="SHG49253.1"/>
    </source>
</evidence>
<evidence type="ECO:0000313" key="3">
    <source>
        <dbReference type="Proteomes" id="UP000184518"/>
    </source>
</evidence>
<dbReference type="GO" id="GO:0005509">
    <property type="term" value="F:calcium ion binding"/>
    <property type="evidence" value="ECO:0007669"/>
    <property type="project" value="InterPro"/>
</dbReference>
<organism evidence="2 3">
    <name type="scientific">Chryseobacterium arachidis</name>
    <dbReference type="NCBI Taxonomy" id="1416778"/>
    <lineage>
        <taxon>Bacteria</taxon>
        <taxon>Pseudomonadati</taxon>
        <taxon>Bacteroidota</taxon>
        <taxon>Flavobacteriia</taxon>
        <taxon>Flavobacteriales</taxon>
        <taxon>Weeksellaceae</taxon>
        <taxon>Chryseobacterium group</taxon>
        <taxon>Chryseobacterium</taxon>
    </lineage>
</organism>
<name>A0A1M5KAP4_9FLAO</name>
<dbReference type="GO" id="GO:0007155">
    <property type="term" value="P:cell adhesion"/>
    <property type="evidence" value="ECO:0007669"/>
    <property type="project" value="InterPro"/>
</dbReference>
<dbReference type="Proteomes" id="UP000184518">
    <property type="component" value="Unassembled WGS sequence"/>
</dbReference>
<dbReference type="PROSITE" id="PS51257">
    <property type="entry name" value="PROKAR_LIPOPROTEIN"/>
    <property type="match status" value="1"/>
</dbReference>
<gene>
    <name evidence="2" type="ORF">SAMN05443633_11658</name>
</gene>
<dbReference type="RefSeq" id="WP_072962942.1">
    <property type="nucleotide sequence ID" value="NZ_FQUT01000016.1"/>
</dbReference>
<dbReference type="InterPro" id="IPR003367">
    <property type="entry name" value="Thrombospondin_3-like_rpt"/>
</dbReference>
<dbReference type="EMBL" id="FQUT01000016">
    <property type="protein sequence ID" value="SHG49253.1"/>
    <property type="molecule type" value="Genomic_DNA"/>
</dbReference>
<dbReference type="Pfam" id="PF02412">
    <property type="entry name" value="TSP_3"/>
    <property type="match status" value="1"/>
</dbReference>
<proteinExistence type="predicted"/>
<reference evidence="3" key="1">
    <citation type="submission" date="2016-11" db="EMBL/GenBank/DDBJ databases">
        <authorList>
            <person name="Varghese N."/>
            <person name="Submissions S."/>
        </authorList>
    </citation>
    <scope>NUCLEOTIDE SEQUENCE [LARGE SCALE GENOMIC DNA]</scope>
    <source>
        <strain evidence="3">DSM 27619</strain>
    </source>
</reference>
<dbReference type="InterPro" id="IPR028974">
    <property type="entry name" value="TSP_type-3_rpt"/>
</dbReference>
<sequence>MKIKLIGVFLFIISCFQAQEIIDKSIFKKCRKEFNKKICLSDEDKDGVLFYLDKCPKESGVLENKGCPWSDKDEDGVFDKDDECPEIKGLAEYKGCPIPDADGDGVLDYDDACPTTFGYKSKDPYKNGCMKDDCDKKFIEWENRLQRFIDESKNVNYDKLKDKIIKELNEKLLPNNDVVVFNDLQYYLCGTTGTDYYCKPHYNFLTPVFTTENFWDEETVLKIYDRLKKNIILAKKTLGEGSSVEFEKKPVINREYKYSKLTDLYKKENDVIVYTKLHHKEKHILKYSTLSIEISKNDLDNKIEVKTLYTENNSWYGRSFITIYQYIDNDWIIIENKEQKKN</sequence>
<dbReference type="SUPFAM" id="SSF103647">
    <property type="entry name" value="TSP type-3 repeat"/>
    <property type="match status" value="1"/>
</dbReference>
<dbReference type="Gene3D" id="4.10.1080.10">
    <property type="entry name" value="TSP type-3 repeat"/>
    <property type="match status" value="1"/>
</dbReference>
<dbReference type="STRING" id="1416778.SAMN05443633_11658"/>
<dbReference type="OrthoDB" id="1273975at2"/>
<protein>
    <submittedName>
        <fullName evidence="2">Thrombospondin type 3 repeat-containing protein</fullName>
    </submittedName>
</protein>
<evidence type="ECO:0000256" key="1">
    <source>
        <dbReference type="ARBA" id="ARBA00022729"/>
    </source>
</evidence>
<keyword evidence="3" id="KW-1185">Reference proteome</keyword>
<accession>A0A1M5KAP4</accession>
<keyword evidence="1" id="KW-0732">Signal</keyword>
<dbReference type="AlphaFoldDB" id="A0A1M5KAP4"/>